<dbReference type="InterPro" id="IPR013342">
    <property type="entry name" value="Mandelate_racemase_C"/>
</dbReference>
<dbReference type="EMBL" id="JABFDB010000006">
    <property type="protein sequence ID" value="NYZ20081.1"/>
    <property type="molecule type" value="Genomic_DNA"/>
</dbReference>
<dbReference type="InterPro" id="IPR029017">
    <property type="entry name" value="Enolase-like_N"/>
</dbReference>
<reference evidence="3 4" key="1">
    <citation type="submission" date="2020-05" db="EMBL/GenBank/DDBJ databases">
        <title>Azospirillum oleiclasticum sp. nov, a nitrogen-fixing and heavy crude oil-emulsifying bacterium isolated from the crude oil of Yumen Oilfield.</title>
        <authorList>
            <person name="Wu D."/>
            <person name="Cai M."/>
            <person name="Zhang X."/>
        </authorList>
    </citation>
    <scope>NUCLEOTIDE SEQUENCE [LARGE SCALE GENOMIC DNA]</scope>
    <source>
        <strain evidence="3 4">ROY-1-1-2</strain>
    </source>
</reference>
<evidence type="ECO:0000313" key="4">
    <source>
        <dbReference type="Proteomes" id="UP000584642"/>
    </source>
</evidence>
<feature type="domain" description="Mandelate racemase/muconate lactonizing enzyme C-terminal" evidence="2">
    <location>
        <begin position="131"/>
        <end position="227"/>
    </location>
</feature>
<comment type="caution">
    <text evidence="3">The sequence shown here is derived from an EMBL/GenBank/DDBJ whole genome shotgun (WGS) entry which is preliminary data.</text>
</comment>
<dbReference type="Gene3D" id="3.30.390.10">
    <property type="entry name" value="Enolase-like, N-terminal domain"/>
    <property type="match status" value="1"/>
</dbReference>
<protein>
    <submittedName>
        <fullName evidence="3">Mandelate racemase</fullName>
    </submittedName>
</protein>
<organism evidence="3 4">
    <name type="scientific">Azospirillum oleiclasticum</name>
    <dbReference type="NCBI Taxonomy" id="2735135"/>
    <lineage>
        <taxon>Bacteria</taxon>
        <taxon>Pseudomonadati</taxon>
        <taxon>Pseudomonadota</taxon>
        <taxon>Alphaproteobacteria</taxon>
        <taxon>Rhodospirillales</taxon>
        <taxon>Azospirillaceae</taxon>
        <taxon>Azospirillum</taxon>
    </lineage>
</organism>
<proteinExistence type="predicted"/>
<dbReference type="SUPFAM" id="SSF51604">
    <property type="entry name" value="Enolase C-terminal domain-like"/>
    <property type="match status" value="1"/>
</dbReference>
<name>A0ABX2T707_9PROT</name>
<dbReference type="PANTHER" id="PTHR48073:SF2">
    <property type="entry name" value="O-SUCCINYLBENZOATE SYNTHASE"/>
    <property type="match status" value="1"/>
</dbReference>
<gene>
    <name evidence="3" type="ORF">HND93_10175</name>
</gene>
<sequence>MRIDRIAVHRLRLPLVIPYKLAFGPVEAFDTMLVAVTGEDGRTGWGEATPLAGYTEEVPDVAWRFLSEETGRLAGATAEEAKAELGRHVHEHPFGVTAAVTAIEMLEGHPLLDHGEGRRVPLLAIINAMEPAAIRAEVEARLADGYRTLKVKVGFDPDRDAPRVAGIQAMLDGRATIRLDGNQGYDRGGAVRFLKALDPTAIELVEQLCPAGDWDAAVAVAETGRGQGIPIMLDESIYGLEDIERAAELRAATHIKLKLMKCGGLTACADLLERIRALGMEPVLGNGVAADIGCWMEACVAHRHIRNAGEMNGFLKPRESVLADPLTRQGPDVALPKGWTPQPDPARLERLSVAAAAFGR</sequence>
<dbReference type="Gene3D" id="3.20.20.120">
    <property type="entry name" value="Enolase-like C-terminal domain"/>
    <property type="match status" value="1"/>
</dbReference>
<dbReference type="InterPro" id="IPR036849">
    <property type="entry name" value="Enolase-like_C_sf"/>
</dbReference>
<evidence type="ECO:0000256" key="1">
    <source>
        <dbReference type="ARBA" id="ARBA00022723"/>
    </source>
</evidence>
<dbReference type="PANTHER" id="PTHR48073">
    <property type="entry name" value="O-SUCCINYLBENZOATE SYNTHASE-RELATED"/>
    <property type="match status" value="1"/>
</dbReference>
<accession>A0ABX2T707</accession>
<keyword evidence="1" id="KW-0479">Metal-binding</keyword>
<keyword evidence="4" id="KW-1185">Reference proteome</keyword>
<dbReference type="SUPFAM" id="SSF54826">
    <property type="entry name" value="Enolase N-terminal domain-like"/>
    <property type="match status" value="1"/>
</dbReference>
<evidence type="ECO:0000259" key="2">
    <source>
        <dbReference type="SMART" id="SM00922"/>
    </source>
</evidence>
<dbReference type="SFLD" id="SFLDG00180">
    <property type="entry name" value="muconate_cycloisomerase"/>
    <property type="match status" value="1"/>
</dbReference>
<dbReference type="InterPro" id="IPR029065">
    <property type="entry name" value="Enolase_C-like"/>
</dbReference>
<dbReference type="SMART" id="SM00922">
    <property type="entry name" value="MR_MLE"/>
    <property type="match status" value="1"/>
</dbReference>
<evidence type="ECO:0000313" key="3">
    <source>
        <dbReference type="EMBL" id="NYZ20081.1"/>
    </source>
</evidence>
<dbReference type="RefSeq" id="WP_180281855.1">
    <property type="nucleotide sequence ID" value="NZ_JABFDB010000006.1"/>
</dbReference>
<dbReference type="SFLD" id="SFLDS00001">
    <property type="entry name" value="Enolase"/>
    <property type="match status" value="1"/>
</dbReference>
<dbReference type="Pfam" id="PF13378">
    <property type="entry name" value="MR_MLE_C"/>
    <property type="match status" value="1"/>
</dbReference>
<dbReference type="Proteomes" id="UP000584642">
    <property type="component" value="Unassembled WGS sequence"/>
</dbReference>